<dbReference type="AlphaFoldDB" id="A0A4Y9SFV3"/>
<dbReference type="RefSeq" id="WP_135206659.1">
    <property type="nucleotide sequence ID" value="NZ_SPVF01000106.1"/>
</dbReference>
<reference evidence="1 2" key="1">
    <citation type="submission" date="2019-03" db="EMBL/GenBank/DDBJ databases">
        <title>Draft Genome Sequence of Massilia arenosa sp. nov., a Novel Massilia Species Isolated from a Sandy-loam Maize Soil.</title>
        <authorList>
            <person name="Raths R."/>
            <person name="Peta V."/>
            <person name="Bucking H."/>
        </authorList>
    </citation>
    <scope>NUCLEOTIDE SEQUENCE [LARGE SCALE GENOMIC DNA]</scope>
    <source>
        <strain evidence="1 2">MC02</strain>
    </source>
</reference>
<organism evidence="1 2">
    <name type="scientific">Zemynaea arenosa</name>
    <dbReference type="NCBI Taxonomy" id="2561931"/>
    <lineage>
        <taxon>Bacteria</taxon>
        <taxon>Pseudomonadati</taxon>
        <taxon>Pseudomonadota</taxon>
        <taxon>Betaproteobacteria</taxon>
        <taxon>Burkholderiales</taxon>
        <taxon>Oxalobacteraceae</taxon>
        <taxon>Telluria group</taxon>
        <taxon>Zemynaea</taxon>
    </lineage>
</organism>
<evidence type="ECO:0000313" key="1">
    <source>
        <dbReference type="EMBL" id="TFW22434.1"/>
    </source>
</evidence>
<name>A0A4Y9SFV3_9BURK</name>
<gene>
    <name evidence="1" type="ORF">E4L96_07845</name>
</gene>
<protein>
    <submittedName>
        <fullName evidence="1">Uncharacterized protein</fullName>
    </submittedName>
</protein>
<comment type="caution">
    <text evidence="1">The sequence shown here is derived from an EMBL/GenBank/DDBJ whole genome shotgun (WGS) entry which is preliminary data.</text>
</comment>
<accession>A0A4Y9SFV3</accession>
<keyword evidence="2" id="KW-1185">Reference proteome</keyword>
<proteinExistence type="predicted"/>
<dbReference type="EMBL" id="SPVF01000106">
    <property type="protein sequence ID" value="TFW22434.1"/>
    <property type="molecule type" value="Genomic_DNA"/>
</dbReference>
<sequence length="345" mass="36870">MSRLPPSAQVRTVLADGSIATLTASRRPRGNRADVKCSVPGAPGLAERMQAAVRAARLTESTFDSRDQVVISMDRAPTPTERDWELAAVLADRLVRGVFAPAAAASSGAGARKPLLANGWSDHWHLGRVDGCARTEAAEPGHLLGGSPILPHLGALHGQPDRAAAVSSARAWFPLWSGRVDDTLAWVEISVHPLQAPAADEEESITVPNADAALTLAVRRTLAAARHFDGRALGRWRTVVRFSETRFQGPSYELALVLADRLARGREFPARGRIVASGCSQAWHVGRVDTVDGCAPKATLILKEAAKGDRILVPKDWEDALGPDFQHALRELGAGAAFVERIGMI</sequence>
<dbReference type="OrthoDB" id="8708570at2"/>
<dbReference type="Proteomes" id="UP000298438">
    <property type="component" value="Unassembled WGS sequence"/>
</dbReference>
<evidence type="ECO:0000313" key="2">
    <source>
        <dbReference type="Proteomes" id="UP000298438"/>
    </source>
</evidence>